<dbReference type="EMBL" id="AP021879">
    <property type="protein sequence ID" value="BBO93053.1"/>
    <property type="molecule type" value="Genomic_DNA"/>
</dbReference>
<protein>
    <submittedName>
        <fullName evidence="1">Uncharacterized protein</fullName>
    </submittedName>
</protein>
<keyword evidence="2" id="KW-1185">Reference proteome</keyword>
<reference evidence="1 2" key="1">
    <citation type="submission" date="2019-11" db="EMBL/GenBank/DDBJ databases">
        <title>Comparative genomics of hydrocarbon-degrading Desulfosarcina strains.</title>
        <authorList>
            <person name="Watanabe M."/>
            <person name="Kojima H."/>
            <person name="Fukui M."/>
        </authorList>
    </citation>
    <scope>NUCLEOTIDE SEQUENCE [LARGE SCALE GENOMIC DNA]</scope>
    <source>
        <strain evidence="2">oXyS1</strain>
    </source>
</reference>
<accession>A0A5K8AK09</accession>
<proteinExistence type="predicted"/>
<organism evidence="1 2">
    <name type="scientific">Desulfosarcina ovata subsp. ovata</name>
    <dbReference type="NCBI Taxonomy" id="2752305"/>
    <lineage>
        <taxon>Bacteria</taxon>
        <taxon>Pseudomonadati</taxon>
        <taxon>Thermodesulfobacteriota</taxon>
        <taxon>Desulfobacteria</taxon>
        <taxon>Desulfobacterales</taxon>
        <taxon>Desulfosarcinaceae</taxon>
        <taxon>Desulfosarcina</taxon>
    </lineage>
</organism>
<name>A0A5K8AK09_9BACT</name>
<evidence type="ECO:0000313" key="2">
    <source>
        <dbReference type="Proteomes" id="UP000422108"/>
    </source>
</evidence>
<sequence length="104" mass="12003">MPIHWYGIGICRFSPAEILQDSFDKLLLLRRSFPYDKLFKSLQSVIQTKKSGERLSQLFDLTVDAIFGGFETNSGCDRRKFPDIGPYTVLFDPKNIDLSLLRQK</sequence>
<gene>
    <name evidence="1" type="ORF">DSCOOX_62330</name>
</gene>
<dbReference type="Proteomes" id="UP000422108">
    <property type="component" value="Chromosome"/>
</dbReference>
<evidence type="ECO:0000313" key="1">
    <source>
        <dbReference type="EMBL" id="BBO93053.1"/>
    </source>
</evidence>
<dbReference type="AlphaFoldDB" id="A0A5K8AK09"/>